<gene>
    <name evidence="1" type="ORF">COX81_01755</name>
</gene>
<evidence type="ECO:0000313" key="1">
    <source>
        <dbReference type="EMBL" id="PIZ95111.1"/>
    </source>
</evidence>
<dbReference type="EMBL" id="PFPK01000020">
    <property type="protein sequence ID" value="PIZ95111.1"/>
    <property type="molecule type" value="Genomic_DNA"/>
</dbReference>
<evidence type="ECO:0000313" key="2">
    <source>
        <dbReference type="Proteomes" id="UP000228568"/>
    </source>
</evidence>
<dbReference type="PANTHER" id="PTHR38471:SF2">
    <property type="entry name" value="FOUR HELIX BUNDLE PROTEIN"/>
    <property type="match status" value="1"/>
</dbReference>
<protein>
    <submittedName>
        <fullName evidence="1">Four helix bundle protein</fullName>
    </submittedName>
</protein>
<sequence>MCEVSLSSQHFPKEEIYWLTSQLCRANTSVFANIAEGNGRKTQKDFLRFLYTAKGSLFECECFLEFFRNIKYITLKQYQFIENKKKRLVTYYLNKLPACKQSYKKHDDRL</sequence>
<dbReference type="InterPro" id="IPR012657">
    <property type="entry name" value="23S_rRNA-intervening_sequence"/>
</dbReference>
<comment type="caution">
    <text evidence="1">The sequence shown here is derived from an EMBL/GenBank/DDBJ whole genome shotgun (WGS) entry which is preliminary data.</text>
</comment>
<dbReference type="CDD" id="cd16377">
    <property type="entry name" value="23S_rRNA_IVP_like"/>
    <property type="match status" value="1"/>
</dbReference>
<accession>A0A2M7V8J7</accession>
<dbReference type="PANTHER" id="PTHR38471">
    <property type="entry name" value="FOUR HELIX BUNDLE PROTEIN"/>
    <property type="match status" value="1"/>
</dbReference>
<proteinExistence type="predicted"/>
<dbReference type="Proteomes" id="UP000228568">
    <property type="component" value="Unassembled WGS sequence"/>
</dbReference>
<reference evidence="2" key="1">
    <citation type="submission" date="2017-09" db="EMBL/GenBank/DDBJ databases">
        <title>Depth-based differentiation of microbial function through sediment-hosted aquifers and enrichment of novel symbionts in the deep terrestrial subsurface.</title>
        <authorList>
            <person name="Probst A.J."/>
            <person name="Ladd B."/>
            <person name="Jarett J.K."/>
            <person name="Geller-Mcgrath D.E."/>
            <person name="Sieber C.M.K."/>
            <person name="Emerson J.B."/>
            <person name="Anantharaman K."/>
            <person name="Thomas B.C."/>
            <person name="Malmstrom R."/>
            <person name="Stieglmeier M."/>
            <person name="Klingl A."/>
            <person name="Woyke T."/>
            <person name="Ryan C.M."/>
            <person name="Banfield J.F."/>
        </authorList>
    </citation>
    <scope>NUCLEOTIDE SEQUENCE [LARGE SCALE GENOMIC DNA]</scope>
</reference>
<organism evidence="1 2">
    <name type="scientific">Candidatus Magasanikbacteria bacterium CG_4_10_14_0_2_um_filter_37_12</name>
    <dbReference type="NCBI Taxonomy" id="1974637"/>
    <lineage>
        <taxon>Bacteria</taxon>
        <taxon>Candidatus Magasanikiibacteriota</taxon>
    </lineage>
</organism>
<dbReference type="Gene3D" id="1.20.1440.60">
    <property type="entry name" value="23S rRNA-intervening sequence"/>
    <property type="match status" value="1"/>
</dbReference>
<name>A0A2M7V8J7_9BACT</name>
<dbReference type="InterPro" id="IPR036583">
    <property type="entry name" value="23S_rRNA_IVS_sf"/>
</dbReference>
<dbReference type="SUPFAM" id="SSF158446">
    <property type="entry name" value="IVS-encoded protein-like"/>
    <property type="match status" value="1"/>
</dbReference>
<dbReference type="Pfam" id="PF05635">
    <property type="entry name" value="23S_rRNA_IVP"/>
    <property type="match status" value="1"/>
</dbReference>
<dbReference type="AlphaFoldDB" id="A0A2M7V8J7"/>
<dbReference type="NCBIfam" id="TIGR02436">
    <property type="entry name" value="four helix bundle protein"/>
    <property type="match status" value="1"/>
</dbReference>